<protein>
    <recommendedName>
        <fullName evidence="3">beta-N-acetylhexosaminidase</fullName>
        <ecNumber evidence="3">3.2.1.52</ecNumber>
    </recommendedName>
</protein>
<dbReference type="InterPro" id="IPR029018">
    <property type="entry name" value="Hex-like_dom2"/>
</dbReference>
<organism evidence="8 9">
    <name type="scientific">Akkermansia biwaensis</name>
    <dbReference type="NCBI Taxonomy" id="2946555"/>
    <lineage>
        <taxon>Bacteria</taxon>
        <taxon>Pseudomonadati</taxon>
        <taxon>Verrucomicrobiota</taxon>
        <taxon>Verrucomicrobiia</taxon>
        <taxon>Verrucomicrobiales</taxon>
        <taxon>Akkermansiaceae</taxon>
        <taxon>Akkermansia</taxon>
    </lineage>
</organism>
<evidence type="ECO:0000256" key="4">
    <source>
        <dbReference type="ARBA" id="ARBA00022801"/>
    </source>
</evidence>
<evidence type="ECO:0000259" key="7">
    <source>
        <dbReference type="Pfam" id="PF02838"/>
    </source>
</evidence>
<evidence type="ECO:0000256" key="1">
    <source>
        <dbReference type="ARBA" id="ARBA00001231"/>
    </source>
</evidence>
<sequence length="483" mass="54808">MMSGGIFAADDVESRPYQIIPEPAKVNTSAGVCSSPKILKQAADKSLGPEGYKITIKPQGVEIQAGDRAGLFYAKNTLEQLQAQYKDGGIPCGVIEDKPRFGWRSMMMDTARHFVPVEDVKKFIDVMSFYKFNKLHFHLTDDQGWRLPVPGYPKLETVASKRKETFGNKTPHEGMYTKEQLKELVKYAAARNIEIIPEIDVPGHNQALCTAYPEFLCFPNPKLEVRTNAGISYTLVCPGNPDVWKFYNAVFNELKDIFPSQYVHLGGDEAPEDNWMKCPKCADFREKAGIRDENKKAAAQKEMVEFFTRCAKMLKSRGKTAVFWYEPMGKYPDGVIVTTWRGGHTPKTVANTTGDKVDVICAPNGKCYFDYPQLPGDWPSGQPDTGWMPVNKLENVYSLEPGHGLSAKEMERVRGVDCCLWAERLPNIERVFYQAYPRALALVETAWSPKEVKNLDRFKDKLEFHKKFMQEKWGISLERPEKK</sequence>
<evidence type="ECO:0000256" key="2">
    <source>
        <dbReference type="ARBA" id="ARBA00006285"/>
    </source>
</evidence>
<gene>
    <name evidence="8" type="ORF">Abiwalacus_07360</name>
</gene>
<comment type="catalytic activity">
    <reaction evidence="1">
        <text>Hydrolysis of terminal non-reducing N-acetyl-D-hexosamine residues in N-acetyl-beta-D-hexosaminides.</text>
        <dbReference type="EC" id="3.2.1.52"/>
    </reaction>
</comment>
<evidence type="ECO:0000313" key="8">
    <source>
        <dbReference type="EMBL" id="BDL43162.1"/>
    </source>
</evidence>
<dbReference type="Proteomes" id="UP001062263">
    <property type="component" value="Chromosome"/>
</dbReference>
<dbReference type="InterPro" id="IPR015882">
    <property type="entry name" value="HEX_bac_N"/>
</dbReference>
<dbReference type="PANTHER" id="PTHR22600">
    <property type="entry name" value="BETA-HEXOSAMINIDASE"/>
    <property type="match status" value="1"/>
</dbReference>
<evidence type="ECO:0000256" key="5">
    <source>
        <dbReference type="ARBA" id="ARBA00023295"/>
    </source>
</evidence>
<accession>A0ABN6QFT9</accession>
<dbReference type="PANTHER" id="PTHR22600:SF57">
    <property type="entry name" value="BETA-N-ACETYLHEXOSAMINIDASE"/>
    <property type="match status" value="1"/>
</dbReference>
<dbReference type="InterPro" id="IPR015883">
    <property type="entry name" value="Glyco_hydro_20_cat"/>
</dbReference>
<dbReference type="InterPro" id="IPR017853">
    <property type="entry name" value="GH"/>
</dbReference>
<keyword evidence="4" id="KW-0378">Hydrolase</keyword>
<dbReference type="PRINTS" id="PR00738">
    <property type="entry name" value="GLHYDRLASE20"/>
</dbReference>
<dbReference type="Gene3D" id="3.30.379.10">
    <property type="entry name" value="Chitobiase/beta-hexosaminidase domain 2-like"/>
    <property type="match status" value="1"/>
</dbReference>
<dbReference type="EMBL" id="AP025943">
    <property type="protein sequence ID" value="BDL43162.1"/>
    <property type="molecule type" value="Genomic_DNA"/>
</dbReference>
<dbReference type="CDD" id="cd06563">
    <property type="entry name" value="GH20_chitobiase-like"/>
    <property type="match status" value="1"/>
</dbReference>
<dbReference type="InterPro" id="IPR025705">
    <property type="entry name" value="Beta_hexosaminidase_sua/sub"/>
</dbReference>
<keyword evidence="5" id="KW-0326">Glycosidase</keyword>
<dbReference type="SUPFAM" id="SSF51445">
    <property type="entry name" value="(Trans)glycosidases"/>
    <property type="match status" value="1"/>
</dbReference>
<evidence type="ECO:0000313" key="9">
    <source>
        <dbReference type="Proteomes" id="UP001062263"/>
    </source>
</evidence>
<dbReference type="PIRSF" id="PIRSF001093">
    <property type="entry name" value="B-hxosamndse_ab_euk"/>
    <property type="match status" value="1"/>
</dbReference>
<evidence type="ECO:0000259" key="6">
    <source>
        <dbReference type="Pfam" id="PF00728"/>
    </source>
</evidence>
<dbReference type="SUPFAM" id="SSF55545">
    <property type="entry name" value="beta-N-acetylhexosaminidase-like domain"/>
    <property type="match status" value="1"/>
</dbReference>
<dbReference type="EC" id="3.2.1.52" evidence="3"/>
<name>A0ABN6QFT9_9BACT</name>
<dbReference type="Pfam" id="PF02838">
    <property type="entry name" value="Glyco_hydro_20b"/>
    <property type="match status" value="1"/>
</dbReference>
<feature type="domain" description="Glycoside hydrolase family 20 catalytic" evidence="6">
    <location>
        <begin position="101"/>
        <end position="449"/>
    </location>
</feature>
<evidence type="ECO:0000256" key="3">
    <source>
        <dbReference type="ARBA" id="ARBA00012663"/>
    </source>
</evidence>
<dbReference type="Pfam" id="PF00728">
    <property type="entry name" value="Glyco_hydro_20"/>
    <property type="match status" value="1"/>
</dbReference>
<reference evidence="8" key="1">
    <citation type="submission" date="2022-06" db="EMBL/GenBank/DDBJ databases">
        <title>Akkermansia biwalacus sp. nov., an anaerobic mucin-degrading bacterium isolated from human intestine.</title>
        <authorList>
            <person name="Kobayashi Y."/>
            <person name="Inoue S."/>
            <person name="Kawahara T."/>
            <person name="Kohda N."/>
        </authorList>
    </citation>
    <scope>NUCLEOTIDE SEQUENCE</scope>
    <source>
        <strain evidence="8">WON2089</strain>
    </source>
</reference>
<dbReference type="Gene3D" id="3.20.20.80">
    <property type="entry name" value="Glycosidases"/>
    <property type="match status" value="1"/>
</dbReference>
<comment type="similarity">
    <text evidence="2">Belongs to the glycosyl hydrolase 20 family.</text>
</comment>
<proteinExistence type="inferred from homology"/>
<feature type="domain" description="Beta-hexosaminidase bacterial type N-terminal" evidence="7">
    <location>
        <begin position="39"/>
        <end position="97"/>
    </location>
</feature>
<keyword evidence="9" id="KW-1185">Reference proteome</keyword>